<evidence type="ECO:0000313" key="2">
    <source>
        <dbReference type="Proteomes" id="UP000828390"/>
    </source>
</evidence>
<organism evidence="1 2">
    <name type="scientific">Dreissena polymorpha</name>
    <name type="common">Zebra mussel</name>
    <name type="synonym">Mytilus polymorpha</name>
    <dbReference type="NCBI Taxonomy" id="45954"/>
    <lineage>
        <taxon>Eukaryota</taxon>
        <taxon>Metazoa</taxon>
        <taxon>Spiralia</taxon>
        <taxon>Lophotrochozoa</taxon>
        <taxon>Mollusca</taxon>
        <taxon>Bivalvia</taxon>
        <taxon>Autobranchia</taxon>
        <taxon>Heteroconchia</taxon>
        <taxon>Euheterodonta</taxon>
        <taxon>Imparidentia</taxon>
        <taxon>Neoheterodontei</taxon>
        <taxon>Myida</taxon>
        <taxon>Dreissenoidea</taxon>
        <taxon>Dreissenidae</taxon>
        <taxon>Dreissena</taxon>
    </lineage>
</organism>
<keyword evidence="2" id="KW-1185">Reference proteome</keyword>
<evidence type="ECO:0000313" key="1">
    <source>
        <dbReference type="EMBL" id="KAH3829324.1"/>
    </source>
</evidence>
<accession>A0A9D4JZY3</accession>
<proteinExistence type="predicted"/>
<evidence type="ECO:0008006" key="3">
    <source>
        <dbReference type="Google" id="ProtNLM"/>
    </source>
</evidence>
<gene>
    <name evidence="1" type="ORF">DPMN_131320</name>
</gene>
<dbReference type="Proteomes" id="UP000828390">
    <property type="component" value="Unassembled WGS sequence"/>
</dbReference>
<sequence>MGPMYTKPVGEICKKHGLGHHFYADDSQLYLSFEPTDGAAQNETLNRVEKCLQDIISWMNTNMLKLNTDKTEVIVFSSQNNAKFVEGLTVKVGDSTIKPSQFVRNLGAWFDSRMNMKHHINAISRSCFGQIRQIGHIRQYLTPNATKSLVNSLVTSRLDYCNALLYGTQTSAIKKLQNVQNTAARVITRTSRYSHITPVLKELHWLPVEKRIHFKILTNTFKALNGQSPVYLKNLLEVYEPKRNLRSKNEATSLVIPTKIKSVSNGERSFMYAAPKLWNSLPSNVRGSLTLNSFKKALKTHLFLQSYAT</sequence>
<dbReference type="EMBL" id="JAIWYP010000005">
    <property type="protein sequence ID" value="KAH3829324.1"/>
    <property type="molecule type" value="Genomic_DNA"/>
</dbReference>
<dbReference type="AlphaFoldDB" id="A0A9D4JZY3"/>
<comment type="caution">
    <text evidence="1">The sequence shown here is derived from an EMBL/GenBank/DDBJ whole genome shotgun (WGS) entry which is preliminary data.</text>
</comment>
<dbReference type="PANTHER" id="PTHR33332">
    <property type="entry name" value="REVERSE TRANSCRIPTASE DOMAIN-CONTAINING PROTEIN"/>
    <property type="match status" value="1"/>
</dbReference>
<reference evidence="1" key="1">
    <citation type="journal article" date="2019" name="bioRxiv">
        <title>The Genome of the Zebra Mussel, Dreissena polymorpha: A Resource for Invasive Species Research.</title>
        <authorList>
            <person name="McCartney M.A."/>
            <person name="Auch B."/>
            <person name="Kono T."/>
            <person name="Mallez S."/>
            <person name="Zhang Y."/>
            <person name="Obille A."/>
            <person name="Becker A."/>
            <person name="Abrahante J.E."/>
            <person name="Garbe J."/>
            <person name="Badalamenti J.P."/>
            <person name="Herman A."/>
            <person name="Mangelson H."/>
            <person name="Liachko I."/>
            <person name="Sullivan S."/>
            <person name="Sone E.D."/>
            <person name="Koren S."/>
            <person name="Silverstein K.A.T."/>
            <person name="Beckman K.B."/>
            <person name="Gohl D.M."/>
        </authorList>
    </citation>
    <scope>NUCLEOTIDE SEQUENCE</scope>
    <source>
        <strain evidence="1">Duluth1</strain>
        <tissue evidence="1">Whole animal</tissue>
    </source>
</reference>
<protein>
    <recommendedName>
        <fullName evidence="3">Reverse transcriptase domain-containing protein</fullName>
    </recommendedName>
</protein>
<name>A0A9D4JZY3_DREPO</name>
<reference evidence="1" key="2">
    <citation type="submission" date="2020-11" db="EMBL/GenBank/DDBJ databases">
        <authorList>
            <person name="McCartney M.A."/>
            <person name="Auch B."/>
            <person name="Kono T."/>
            <person name="Mallez S."/>
            <person name="Becker A."/>
            <person name="Gohl D.M."/>
            <person name="Silverstein K.A.T."/>
            <person name="Koren S."/>
            <person name="Bechman K.B."/>
            <person name="Herman A."/>
            <person name="Abrahante J.E."/>
            <person name="Garbe J."/>
        </authorList>
    </citation>
    <scope>NUCLEOTIDE SEQUENCE</scope>
    <source>
        <strain evidence="1">Duluth1</strain>
        <tissue evidence="1">Whole animal</tissue>
    </source>
</reference>